<keyword evidence="3 4" id="KW-0408">Iron</keyword>
<dbReference type="EMBL" id="CP046172">
    <property type="protein sequence ID" value="QIS16841.1"/>
    <property type="molecule type" value="Genomic_DNA"/>
</dbReference>
<dbReference type="SUPFAM" id="SSF48264">
    <property type="entry name" value="Cytochrome P450"/>
    <property type="match status" value="1"/>
</dbReference>
<dbReference type="GO" id="GO:0016705">
    <property type="term" value="F:oxidoreductase activity, acting on paired donors, with incorporation or reduction of molecular oxygen"/>
    <property type="evidence" value="ECO:0007669"/>
    <property type="project" value="InterPro"/>
</dbReference>
<evidence type="ECO:0000256" key="4">
    <source>
        <dbReference type="RuleBase" id="RU000461"/>
    </source>
</evidence>
<dbReference type="KEGG" id="nah:F5544_45190"/>
<protein>
    <submittedName>
        <fullName evidence="5">Cytochrome P450</fullName>
    </submittedName>
</protein>
<dbReference type="GO" id="GO:0020037">
    <property type="term" value="F:heme binding"/>
    <property type="evidence" value="ECO:0007669"/>
    <property type="project" value="InterPro"/>
</dbReference>
<proteinExistence type="inferred from homology"/>
<dbReference type="PROSITE" id="PS00086">
    <property type="entry name" value="CYTOCHROME_P450"/>
    <property type="match status" value="1"/>
</dbReference>
<keyword evidence="4" id="KW-0560">Oxidoreductase</keyword>
<keyword evidence="6" id="KW-1185">Reference proteome</keyword>
<evidence type="ECO:0000256" key="3">
    <source>
        <dbReference type="PIRSR" id="PIRSR602401-1"/>
    </source>
</evidence>
<dbReference type="PRINTS" id="PR00385">
    <property type="entry name" value="P450"/>
</dbReference>
<accession>A0A6G9YUR1</accession>
<dbReference type="InterPro" id="IPR036396">
    <property type="entry name" value="Cyt_P450_sf"/>
</dbReference>
<dbReference type="CDD" id="cd11053">
    <property type="entry name" value="CYP110-like"/>
    <property type="match status" value="1"/>
</dbReference>
<feature type="binding site" description="axial binding residue" evidence="3">
    <location>
        <position position="408"/>
    </location>
    <ligand>
        <name>heme</name>
        <dbReference type="ChEBI" id="CHEBI:30413"/>
    </ligand>
    <ligandPart>
        <name>Fe</name>
        <dbReference type="ChEBI" id="CHEBI:18248"/>
    </ligandPart>
</feature>
<comment type="cofactor">
    <cofactor evidence="1 3">
        <name>heme</name>
        <dbReference type="ChEBI" id="CHEBI:30413"/>
    </cofactor>
</comment>
<dbReference type="InterPro" id="IPR002401">
    <property type="entry name" value="Cyt_P450_E_grp-I"/>
</dbReference>
<dbReference type="GO" id="GO:0004497">
    <property type="term" value="F:monooxygenase activity"/>
    <property type="evidence" value="ECO:0007669"/>
    <property type="project" value="UniProtKB-KW"/>
</dbReference>
<name>A0A6G9YUR1_9NOCA</name>
<comment type="similarity">
    <text evidence="2 4">Belongs to the cytochrome P450 family.</text>
</comment>
<keyword evidence="3 4" id="KW-0479">Metal-binding</keyword>
<dbReference type="Pfam" id="PF00067">
    <property type="entry name" value="p450"/>
    <property type="match status" value="1"/>
</dbReference>
<gene>
    <name evidence="5" type="ORF">F5544_45190</name>
</gene>
<evidence type="ECO:0000256" key="2">
    <source>
        <dbReference type="ARBA" id="ARBA00010617"/>
    </source>
</evidence>
<organism evidence="5 6">
    <name type="scientific">Nocardia arthritidis</name>
    <dbReference type="NCBI Taxonomy" id="228602"/>
    <lineage>
        <taxon>Bacteria</taxon>
        <taxon>Bacillati</taxon>
        <taxon>Actinomycetota</taxon>
        <taxon>Actinomycetes</taxon>
        <taxon>Mycobacteriales</taxon>
        <taxon>Nocardiaceae</taxon>
        <taxon>Nocardia</taxon>
    </lineage>
</organism>
<sequence>MGVRVRGANGEMRGGPRPPRLSALHAVAAGIDFERYFRWRRAREGDPFYVRFPGFDPVLFTGTPDGAREIFRAPVDALKPPRPNPIEPMVGSASLILTAGERHRRDRALLAPAFHGTRIRALAERIRDSVETEIDGGTTGSEKAWTPGRLIDSRAAARAITLRVILEAVLGVDSEGRRADYIAATAEFLDGFSGPLLLPALRLGLFGHAPWDRFLAARDRLDELLRADIARRRADSATPRPDILSALLNCTYDDGSPISDADLCEQLRTLLVAGHETTATTLVWALFHLHREPELLGPLRAEVLAAGRGASATELAGLPYLDAVCQETLRLHPPVPVVLRGLTESFTLRGVPLAPGDIMGVAVPLLHSDPEIWDEPEQFRPERFLDRGEKGKYSMFEFAPFGGGHRRCVGATLAEYELRIALATIVSRVELRLTTRYADGAAPLPVPHNIAAGPRRPIPFEVVG</sequence>
<dbReference type="InterPro" id="IPR017972">
    <property type="entry name" value="Cyt_P450_CS"/>
</dbReference>
<keyword evidence="3 4" id="KW-0349">Heme</keyword>
<dbReference type="InterPro" id="IPR001128">
    <property type="entry name" value="Cyt_P450"/>
</dbReference>
<dbReference type="AlphaFoldDB" id="A0A6G9YUR1"/>
<reference evidence="5 6" key="1">
    <citation type="journal article" date="2019" name="ACS Chem. Biol.">
        <title>Identification and Mobilization of a Cryptic Antibiotic Biosynthesis Gene Locus from a Human-Pathogenic Nocardia Isolate.</title>
        <authorList>
            <person name="Herisse M."/>
            <person name="Ishida K."/>
            <person name="Porter J.L."/>
            <person name="Howden B."/>
            <person name="Hertweck C."/>
            <person name="Stinear T.P."/>
            <person name="Pidot S.J."/>
        </authorList>
    </citation>
    <scope>NUCLEOTIDE SEQUENCE [LARGE SCALE GENOMIC DNA]</scope>
    <source>
        <strain evidence="5 6">AUSMDU00012717</strain>
    </source>
</reference>
<evidence type="ECO:0000313" key="6">
    <source>
        <dbReference type="Proteomes" id="UP000503540"/>
    </source>
</evidence>
<dbReference type="GO" id="GO:0005506">
    <property type="term" value="F:iron ion binding"/>
    <property type="evidence" value="ECO:0007669"/>
    <property type="project" value="InterPro"/>
</dbReference>
<evidence type="ECO:0000313" key="5">
    <source>
        <dbReference type="EMBL" id="QIS16841.1"/>
    </source>
</evidence>
<dbReference type="Proteomes" id="UP000503540">
    <property type="component" value="Chromosome"/>
</dbReference>
<evidence type="ECO:0000256" key="1">
    <source>
        <dbReference type="ARBA" id="ARBA00001971"/>
    </source>
</evidence>
<dbReference type="PRINTS" id="PR00463">
    <property type="entry name" value="EP450I"/>
</dbReference>
<dbReference type="Gene3D" id="1.10.630.10">
    <property type="entry name" value="Cytochrome P450"/>
    <property type="match status" value="1"/>
</dbReference>
<dbReference type="PANTHER" id="PTHR24305:SF166">
    <property type="entry name" value="CYTOCHROME P450 12A4, MITOCHONDRIAL-RELATED"/>
    <property type="match status" value="1"/>
</dbReference>
<dbReference type="InterPro" id="IPR050121">
    <property type="entry name" value="Cytochrome_P450_monoxygenase"/>
</dbReference>
<dbReference type="PANTHER" id="PTHR24305">
    <property type="entry name" value="CYTOCHROME P450"/>
    <property type="match status" value="1"/>
</dbReference>
<keyword evidence="4" id="KW-0503">Monooxygenase</keyword>